<dbReference type="GO" id="GO:0006629">
    <property type="term" value="P:lipid metabolic process"/>
    <property type="evidence" value="ECO:0007669"/>
    <property type="project" value="InterPro"/>
</dbReference>
<comment type="similarity">
    <text evidence="3">Belongs to the wax synthase family.</text>
</comment>
<evidence type="ECO:0000256" key="1">
    <source>
        <dbReference type="ARBA" id="ARBA00004141"/>
    </source>
</evidence>
<evidence type="ECO:0000256" key="3">
    <source>
        <dbReference type="ARBA" id="ARBA00007282"/>
    </source>
</evidence>
<dbReference type="Pfam" id="PF13813">
    <property type="entry name" value="MBOAT_2"/>
    <property type="match status" value="1"/>
</dbReference>
<keyword evidence="5 9" id="KW-0812">Transmembrane</keyword>
<evidence type="ECO:0000256" key="7">
    <source>
        <dbReference type="ARBA" id="ARBA00023136"/>
    </source>
</evidence>
<dbReference type="PANTHER" id="PTHR31595:SF57">
    <property type="entry name" value="OS04G0481900 PROTEIN"/>
    <property type="match status" value="1"/>
</dbReference>
<evidence type="ECO:0000313" key="11">
    <source>
        <dbReference type="EMBL" id="KAK3241582.1"/>
    </source>
</evidence>
<feature type="domain" description="Wax synthase" evidence="10">
    <location>
        <begin position="254"/>
        <end position="331"/>
    </location>
</feature>
<protein>
    <recommendedName>
        <fullName evidence="10">Wax synthase domain-containing protein</fullName>
    </recommendedName>
</protein>
<evidence type="ECO:0000256" key="8">
    <source>
        <dbReference type="SAM" id="MobiDB-lite"/>
    </source>
</evidence>
<evidence type="ECO:0000256" key="4">
    <source>
        <dbReference type="ARBA" id="ARBA00022679"/>
    </source>
</evidence>
<evidence type="ECO:0000259" key="10">
    <source>
        <dbReference type="Pfam" id="PF13813"/>
    </source>
</evidence>
<dbReference type="PANTHER" id="PTHR31595">
    <property type="entry name" value="LONG-CHAIN-ALCOHOL O-FATTY-ACYLTRANSFERASE 3-RELATED"/>
    <property type="match status" value="1"/>
</dbReference>
<evidence type="ECO:0000256" key="9">
    <source>
        <dbReference type="SAM" id="Phobius"/>
    </source>
</evidence>
<feature type="transmembrane region" description="Helical" evidence="9">
    <location>
        <begin position="73"/>
        <end position="90"/>
    </location>
</feature>
<evidence type="ECO:0000256" key="2">
    <source>
        <dbReference type="ARBA" id="ARBA00005179"/>
    </source>
</evidence>
<dbReference type="EMBL" id="LGRX02033365">
    <property type="protein sequence ID" value="KAK3241582.1"/>
    <property type="molecule type" value="Genomic_DNA"/>
</dbReference>
<gene>
    <name evidence="11" type="ORF">CYMTET_48658</name>
</gene>
<keyword evidence="12" id="KW-1185">Reference proteome</keyword>
<feature type="transmembrane region" description="Helical" evidence="9">
    <location>
        <begin position="351"/>
        <end position="371"/>
    </location>
</feature>
<dbReference type="GO" id="GO:0008374">
    <property type="term" value="F:O-acyltransferase activity"/>
    <property type="evidence" value="ECO:0007669"/>
    <property type="project" value="InterPro"/>
</dbReference>
<feature type="transmembrane region" description="Helical" evidence="9">
    <location>
        <begin position="102"/>
        <end position="119"/>
    </location>
</feature>
<reference evidence="11 12" key="1">
    <citation type="journal article" date="2015" name="Genome Biol. Evol.">
        <title>Comparative Genomics of a Bacterivorous Green Alga Reveals Evolutionary Causalities and Consequences of Phago-Mixotrophic Mode of Nutrition.</title>
        <authorList>
            <person name="Burns J.A."/>
            <person name="Paasch A."/>
            <person name="Narechania A."/>
            <person name="Kim E."/>
        </authorList>
    </citation>
    <scope>NUCLEOTIDE SEQUENCE [LARGE SCALE GENOMIC DNA]</scope>
    <source>
        <strain evidence="11 12">PLY_AMNH</strain>
    </source>
</reference>
<keyword evidence="4" id="KW-0808">Transferase</keyword>
<name>A0AAE0EVI2_9CHLO</name>
<dbReference type="InterPro" id="IPR032805">
    <property type="entry name" value="Wax_synthase_dom"/>
</dbReference>
<evidence type="ECO:0000256" key="5">
    <source>
        <dbReference type="ARBA" id="ARBA00022692"/>
    </source>
</evidence>
<feature type="region of interest" description="Disordered" evidence="8">
    <location>
        <begin position="1"/>
        <end position="31"/>
    </location>
</feature>
<dbReference type="GO" id="GO:0016020">
    <property type="term" value="C:membrane"/>
    <property type="evidence" value="ECO:0007669"/>
    <property type="project" value="UniProtKB-SubCell"/>
</dbReference>
<proteinExistence type="inferred from homology"/>
<evidence type="ECO:0000313" key="12">
    <source>
        <dbReference type="Proteomes" id="UP001190700"/>
    </source>
</evidence>
<sequence length="373" mass="42101">MKAKRRSNAPSKSSDADDMDASRNVSAESAPGNPLARKLMFTGEKPEPPVLLCLLTGQMWQHVMALALDLRNWFAILFFSLFFGLAIYTCTHKNSVRGGARAYFPVLLGLIPSIVVPWFLTYTPIMRAFYGLACTVMMLRLVIMVNNPHHFENCSFNYRMTFVVWVGSDYRTARKMEAKHVPALRNPRLGDVACALVLCVSSQLSLQFGYMDALLGDLGRWTAAACLMYNSMTMLDGVYYLPLLHFAHIEVLPAMDGPIYSTNLKEFWGTKWDKAVQMLLLFSVYKPLQKAGLKTFAIIATFAASGLLHVYPLLLVGLSPLNFAYMFMFFMLQPVLMQLEDMLPFKLPWPANLIPLFCTAPLFLEPLLQIFGW</sequence>
<dbReference type="InterPro" id="IPR044851">
    <property type="entry name" value="Wax_synthase"/>
</dbReference>
<organism evidence="11 12">
    <name type="scientific">Cymbomonas tetramitiformis</name>
    <dbReference type="NCBI Taxonomy" id="36881"/>
    <lineage>
        <taxon>Eukaryota</taxon>
        <taxon>Viridiplantae</taxon>
        <taxon>Chlorophyta</taxon>
        <taxon>Pyramimonadophyceae</taxon>
        <taxon>Pyramimonadales</taxon>
        <taxon>Pyramimonadaceae</taxon>
        <taxon>Cymbomonas</taxon>
    </lineage>
</organism>
<keyword evidence="6 9" id="KW-1133">Transmembrane helix</keyword>
<comment type="subcellular location">
    <subcellularLocation>
        <location evidence="1">Membrane</location>
        <topology evidence="1">Multi-pass membrane protein</topology>
    </subcellularLocation>
</comment>
<accession>A0AAE0EVI2</accession>
<dbReference type="Proteomes" id="UP001190700">
    <property type="component" value="Unassembled WGS sequence"/>
</dbReference>
<keyword evidence="7 9" id="KW-0472">Membrane</keyword>
<evidence type="ECO:0000256" key="6">
    <source>
        <dbReference type="ARBA" id="ARBA00022989"/>
    </source>
</evidence>
<dbReference type="AlphaFoldDB" id="A0AAE0EVI2"/>
<comment type="caution">
    <text evidence="11">The sequence shown here is derived from an EMBL/GenBank/DDBJ whole genome shotgun (WGS) entry which is preliminary data.</text>
</comment>
<comment type="pathway">
    <text evidence="2">Secondary metabolite biosynthesis.</text>
</comment>